<proteinExistence type="predicted"/>
<evidence type="ECO:0008006" key="4">
    <source>
        <dbReference type="Google" id="ProtNLM"/>
    </source>
</evidence>
<dbReference type="InterPro" id="IPR012677">
    <property type="entry name" value="Nucleotide-bd_a/b_plait_sf"/>
</dbReference>
<dbReference type="Proteomes" id="UP000245207">
    <property type="component" value="Unassembled WGS sequence"/>
</dbReference>
<feature type="region of interest" description="Disordered" evidence="1">
    <location>
        <begin position="77"/>
        <end position="141"/>
    </location>
</feature>
<dbReference type="GO" id="GO:0003676">
    <property type="term" value="F:nucleic acid binding"/>
    <property type="evidence" value="ECO:0007669"/>
    <property type="project" value="InterPro"/>
</dbReference>
<name>A0A2U1KV49_ARTAN</name>
<keyword evidence="3" id="KW-1185">Reference proteome</keyword>
<protein>
    <recommendedName>
        <fullName evidence="4">RRM domain-containing protein</fullName>
    </recommendedName>
</protein>
<dbReference type="SUPFAM" id="SSF54928">
    <property type="entry name" value="RNA-binding domain, RBD"/>
    <property type="match status" value="1"/>
</dbReference>
<comment type="caution">
    <text evidence="2">The sequence shown here is derived from an EMBL/GenBank/DDBJ whole genome shotgun (WGS) entry which is preliminary data.</text>
</comment>
<evidence type="ECO:0000313" key="2">
    <source>
        <dbReference type="EMBL" id="PWA40617.1"/>
    </source>
</evidence>
<dbReference type="Gene3D" id="3.30.70.330">
    <property type="match status" value="1"/>
</dbReference>
<gene>
    <name evidence="2" type="ORF">CTI12_AA561260</name>
</gene>
<dbReference type="OrthoDB" id="1744977at2759"/>
<evidence type="ECO:0000256" key="1">
    <source>
        <dbReference type="SAM" id="MobiDB-lite"/>
    </source>
</evidence>
<dbReference type="AlphaFoldDB" id="A0A2U1KV49"/>
<reference evidence="2 3" key="1">
    <citation type="journal article" date="2018" name="Mol. Plant">
        <title>The genome of Artemisia annua provides insight into the evolution of Asteraceae family and artemisinin biosynthesis.</title>
        <authorList>
            <person name="Shen Q."/>
            <person name="Zhang L."/>
            <person name="Liao Z."/>
            <person name="Wang S."/>
            <person name="Yan T."/>
            <person name="Shi P."/>
            <person name="Liu M."/>
            <person name="Fu X."/>
            <person name="Pan Q."/>
            <person name="Wang Y."/>
            <person name="Lv Z."/>
            <person name="Lu X."/>
            <person name="Zhang F."/>
            <person name="Jiang W."/>
            <person name="Ma Y."/>
            <person name="Chen M."/>
            <person name="Hao X."/>
            <person name="Li L."/>
            <person name="Tang Y."/>
            <person name="Lv G."/>
            <person name="Zhou Y."/>
            <person name="Sun X."/>
            <person name="Brodelius P.E."/>
            <person name="Rose J.K.C."/>
            <person name="Tang K."/>
        </authorList>
    </citation>
    <scope>NUCLEOTIDE SEQUENCE [LARGE SCALE GENOMIC DNA]</scope>
    <source>
        <strain evidence="3">cv. Huhao1</strain>
        <tissue evidence="2">Leaf</tissue>
    </source>
</reference>
<sequence length="166" mass="18878">MGDRKWHSKEDQTKQISKSVFVTNFPDHICARDLWNICKDYGSVVDVYIPFKKSQANESPSQDPFCFYDLLHKKQEHDKGGNKLQSDDTLKYPPGFTPRESSETNSNSKHIVKERDNMGTQVDSEPTKVSQSPKEDGEMSACSGHFQKVTSVRSQVAKFLFAVEVK</sequence>
<dbReference type="EMBL" id="PKPP01013655">
    <property type="protein sequence ID" value="PWA40617.1"/>
    <property type="molecule type" value="Genomic_DNA"/>
</dbReference>
<feature type="compositionally biased region" description="Basic and acidic residues" evidence="1">
    <location>
        <begin position="77"/>
        <end position="90"/>
    </location>
</feature>
<feature type="compositionally biased region" description="Polar residues" evidence="1">
    <location>
        <begin position="118"/>
        <end position="132"/>
    </location>
</feature>
<organism evidence="2 3">
    <name type="scientific">Artemisia annua</name>
    <name type="common">Sweet wormwood</name>
    <dbReference type="NCBI Taxonomy" id="35608"/>
    <lineage>
        <taxon>Eukaryota</taxon>
        <taxon>Viridiplantae</taxon>
        <taxon>Streptophyta</taxon>
        <taxon>Embryophyta</taxon>
        <taxon>Tracheophyta</taxon>
        <taxon>Spermatophyta</taxon>
        <taxon>Magnoliopsida</taxon>
        <taxon>eudicotyledons</taxon>
        <taxon>Gunneridae</taxon>
        <taxon>Pentapetalae</taxon>
        <taxon>asterids</taxon>
        <taxon>campanulids</taxon>
        <taxon>Asterales</taxon>
        <taxon>Asteraceae</taxon>
        <taxon>Asteroideae</taxon>
        <taxon>Anthemideae</taxon>
        <taxon>Artemisiinae</taxon>
        <taxon>Artemisia</taxon>
    </lineage>
</organism>
<dbReference type="InterPro" id="IPR035979">
    <property type="entry name" value="RBD_domain_sf"/>
</dbReference>
<evidence type="ECO:0000313" key="3">
    <source>
        <dbReference type="Proteomes" id="UP000245207"/>
    </source>
</evidence>
<dbReference type="CDD" id="cd00590">
    <property type="entry name" value="RRM_SF"/>
    <property type="match status" value="1"/>
</dbReference>
<accession>A0A2U1KV49</accession>